<protein>
    <submittedName>
        <fullName evidence="1">Uncharacterized protein</fullName>
    </submittedName>
</protein>
<accession>A0A931CJ13</accession>
<keyword evidence="2" id="KW-1185">Reference proteome</keyword>
<proteinExistence type="predicted"/>
<organism evidence="1 2">
    <name type="scientific">Actinoplanes aureus</name>
    <dbReference type="NCBI Taxonomy" id="2792083"/>
    <lineage>
        <taxon>Bacteria</taxon>
        <taxon>Bacillati</taxon>
        <taxon>Actinomycetota</taxon>
        <taxon>Actinomycetes</taxon>
        <taxon>Micromonosporales</taxon>
        <taxon>Micromonosporaceae</taxon>
        <taxon>Actinoplanes</taxon>
    </lineage>
</organism>
<gene>
    <name evidence="1" type="ORF">I4J89_37090</name>
</gene>
<reference evidence="1" key="1">
    <citation type="submission" date="2020-11" db="EMBL/GenBank/DDBJ databases">
        <title>Isolation and identification of active actinomycetes.</title>
        <authorList>
            <person name="Sun X."/>
        </authorList>
    </citation>
    <scope>NUCLEOTIDE SEQUENCE</scope>
    <source>
        <strain evidence="1">NEAU-A11</strain>
    </source>
</reference>
<dbReference type="RefSeq" id="WP_196418848.1">
    <property type="nucleotide sequence ID" value="NZ_JADQTO010000024.1"/>
</dbReference>
<comment type="caution">
    <text evidence="1">The sequence shown here is derived from an EMBL/GenBank/DDBJ whole genome shotgun (WGS) entry which is preliminary data.</text>
</comment>
<evidence type="ECO:0000313" key="1">
    <source>
        <dbReference type="EMBL" id="MBG0567078.1"/>
    </source>
</evidence>
<dbReference type="EMBL" id="JADQTO010000024">
    <property type="protein sequence ID" value="MBG0567078.1"/>
    <property type="molecule type" value="Genomic_DNA"/>
</dbReference>
<name>A0A931CJ13_9ACTN</name>
<dbReference type="AlphaFoldDB" id="A0A931CJ13"/>
<sequence length="141" mass="15102">MTPELAALLAAGATTVVSAAATDAWRLARSGFGRLLGRGDARRESAEIARLDVLAEAIEQAPADERDELRQRLREGWLVRLGDLVEDDPAAAQELHGLVEALAPQLPESKWVQHNTARDHGQVFASLGGNVIVHQTPPSDG</sequence>
<dbReference type="Proteomes" id="UP000598146">
    <property type="component" value="Unassembled WGS sequence"/>
</dbReference>
<evidence type="ECO:0000313" key="2">
    <source>
        <dbReference type="Proteomes" id="UP000598146"/>
    </source>
</evidence>